<evidence type="ECO:0000313" key="2">
    <source>
        <dbReference type="EMBL" id="KAF5388987.1"/>
    </source>
</evidence>
<evidence type="ECO:0008006" key="4">
    <source>
        <dbReference type="Google" id="ProtNLM"/>
    </source>
</evidence>
<evidence type="ECO:0000256" key="1">
    <source>
        <dbReference type="SAM" id="SignalP"/>
    </source>
</evidence>
<dbReference type="AlphaFoldDB" id="A0A8H5MCJ4"/>
<keyword evidence="1" id="KW-0732">Signal</keyword>
<dbReference type="Proteomes" id="UP000518752">
    <property type="component" value="Unassembled WGS sequence"/>
</dbReference>
<proteinExistence type="predicted"/>
<dbReference type="EMBL" id="JAACJN010000025">
    <property type="protein sequence ID" value="KAF5388987.1"/>
    <property type="molecule type" value="Genomic_DNA"/>
</dbReference>
<dbReference type="Gene3D" id="2.60.120.260">
    <property type="entry name" value="Galactose-binding domain-like"/>
    <property type="match status" value="1"/>
</dbReference>
<sequence length="493" mass="52302">MFSPTRLLIFAGLAVSLTEGTIVAPAFKGVPATIADAADFNGSTTDASAIAATAQQVDQKTTVPIDAPPNQPVADTTVTAIDGNLVNATVSSTGRRGLAEASSHLSRRNNSNYELVFWGTGTGPNDRDASIEGTAYLTYTVVSNATYAIDDCLAKCDSVDGCVFANLFYEYNNELLDFVFGEKSNLKCALYADVHNATEKTNFGGQQSYPSPGPLTYIQQSSGWAAKSLVDPPTPPGYQKRSSDTYSVNQGFAFLDRYDVDACAQICNQRGADPVGGACEYFNIWRAVVNGAPTTYTCSMYWIPADESTAVNFGQGSLVVTESRGYSRKNVVVDGGFEGYTCGSAGEGIPFCFTQGYTNWQGTSPAGGNFDASIFNYQPYAHTGSAVGLLGSAFGTDQLNGTLAPAQPLATQAGQSYTLQFFHSSFYAGQQAEAPAAVRVVWNGQTITTLNVGFAQWTPHQLTVTAQGNDKLQFVGGSSPAYVFIDDVALYQS</sequence>
<dbReference type="OrthoDB" id="271448at2759"/>
<reference evidence="2 3" key="1">
    <citation type="journal article" date="2020" name="ISME J.">
        <title>Uncovering the hidden diversity of litter-decomposition mechanisms in mushroom-forming fungi.</title>
        <authorList>
            <person name="Floudas D."/>
            <person name="Bentzer J."/>
            <person name="Ahren D."/>
            <person name="Johansson T."/>
            <person name="Persson P."/>
            <person name="Tunlid A."/>
        </authorList>
    </citation>
    <scope>NUCLEOTIDE SEQUENCE [LARGE SCALE GENOMIC DNA]</scope>
    <source>
        <strain evidence="2 3">CBS 406.79</strain>
    </source>
</reference>
<keyword evidence="3" id="KW-1185">Reference proteome</keyword>
<comment type="caution">
    <text evidence="2">The sequence shown here is derived from an EMBL/GenBank/DDBJ whole genome shotgun (WGS) entry which is preliminary data.</text>
</comment>
<feature type="chain" id="PRO_5034809428" description="Fruit-body specific protein a" evidence="1">
    <location>
        <begin position="21"/>
        <end position="493"/>
    </location>
</feature>
<gene>
    <name evidence="2" type="ORF">D9757_005081</name>
</gene>
<evidence type="ECO:0000313" key="3">
    <source>
        <dbReference type="Proteomes" id="UP000518752"/>
    </source>
</evidence>
<organism evidence="2 3">
    <name type="scientific">Collybiopsis confluens</name>
    <dbReference type="NCBI Taxonomy" id="2823264"/>
    <lineage>
        <taxon>Eukaryota</taxon>
        <taxon>Fungi</taxon>
        <taxon>Dikarya</taxon>
        <taxon>Basidiomycota</taxon>
        <taxon>Agaricomycotina</taxon>
        <taxon>Agaricomycetes</taxon>
        <taxon>Agaricomycetidae</taxon>
        <taxon>Agaricales</taxon>
        <taxon>Marasmiineae</taxon>
        <taxon>Omphalotaceae</taxon>
        <taxon>Collybiopsis</taxon>
    </lineage>
</organism>
<name>A0A8H5MCJ4_9AGAR</name>
<protein>
    <recommendedName>
        <fullName evidence="4">Fruit-body specific protein a</fullName>
    </recommendedName>
</protein>
<feature type="signal peptide" evidence="1">
    <location>
        <begin position="1"/>
        <end position="20"/>
    </location>
</feature>
<accession>A0A8H5MCJ4</accession>